<dbReference type="Proteomes" id="UP001198565">
    <property type="component" value="Unassembled WGS sequence"/>
</dbReference>
<evidence type="ECO:0000256" key="4">
    <source>
        <dbReference type="PROSITE-ProRule" id="PRU00335"/>
    </source>
</evidence>
<evidence type="ECO:0000259" key="5">
    <source>
        <dbReference type="PROSITE" id="PS50977"/>
    </source>
</evidence>
<sequence>MNARPEGPSGPLRRRPVQRRSAERLERILDASARLLEESGYGALTTREVARRAEVPIGTLYQFFTGKDALVAALAERNLERYLARLARRIECEAPAHVAALTDLAVEEFVAMKRAVPGFGVLDFGVVGPPGNRAEQHILDAVLDNNAAVAQRLGTLIGGMLESREGADPEGGADPSLALRVAMECADAVLQLAFRVDPDGDPALIAECKRVLRRYLAPGPG</sequence>
<keyword evidence="2 4" id="KW-0238">DNA-binding</keyword>
<dbReference type="InterPro" id="IPR009057">
    <property type="entry name" value="Homeodomain-like_sf"/>
</dbReference>
<gene>
    <name evidence="6" type="ORF">K7472_13285</name>
</gene>
<protein>
    <submittedName>
        <fullName evidence="6">TetR family transcriptional regulator</fullName>
    </submittedName>
</protein>
<dbReference type="SUPFAM" id="SSF46689">
    <property type="entry name" value="Homeodomain-like"/>
    <property type="match status" value="1"/>
</dbReference>
<comment type="caution">
    <text evidence="6">The sequence shown here is derived from an EMBL/GenBank/DDBJ whole genome shotgun (WGS) entry which is preliminary data.</text>
</comment>
<proteinExistence type="predicted"/>
<dbReference type="PROSITE" id="PS50977">
    <property type="entry name" value="HTH_TETR_2"/>
    <property type="match status" value="1"/>
</dbReference>
<dbReference type="Pfam" id="PF00440">
    <property type="entry name" value="TetR_N"/>
    <property type="match status" value="1"/>
</dbReference>
<dbReference type="RefSeq" id="WP_222977432.1">
    <property type="nucleotide sequence ID" value="NZ_JAINVZ010000007.1"/>
</dbReference>
<keyword evidence="3" id="KW-0804">Transcription</keyword>
<evidence type="ECO:0000256" key="3">
    <source>
        <dbReference type="ARBA" id="ARBA00023163"/>
    </source>
</evidence>
<keyword evidence="1" id="KW-0805">Transcription regulation</keyword>
<dbReference type="InterPro" id="IPR001647">
    <property type="entry name" value="HTH_TetR"/>
</dbReference>
<dbReference type="Pfam" id="PF17928">
    <property type="entry name" value="TetR_C_22"/>
    <property type="match status" value="1"/>
</dbReference>
<evidence type="ECO:0000256" key="1">
    <source>
        <dbReference type="ARBA" id="ARBA00023015"/>
    </source>
</evidence>
<feature type="domain" description="HTH tetR-type" evidence="5">
    <location>
        <begin position="22"/>
        <end position="82"/>
    </location>
</feature>
<reference evidence="6 7" key="1">
    <citation type="submission" date="2021-08" db="EMBL/GenBank/DDBJ databases">
        <title>Streptomyces sp. PTM05 isolated from lichen.</title>
        <authorList>
            <person name="Somphong A."/>
            <person name="Phongsopitanun W."/>
            <person name="Tanasupawat S."/>
        </authorList>
    </citation>
    <scope>NUCLEOTIDE SEQUENCE [LARGE SCALE GENOMIC DNA]</scope>
    <source>
        <strain evidence="6 7">Ptm05</strain>
    </source>
</reference>
<dbReference type="PANTHER" id="PTHR30055">
    <property type="entry name" value="HTH-TYPE TRANSCRIPTIONAL REGULATOR RUTR"/>
    <property type="match status" value="1"/>
</dbReference>
<feature type="DNA-binding region" description="H-T-H motif" evidence="4">
    <location>
        <begin position="45"/>
        <end position="64"/>
    </location>
</feature>
<organism evidence="6 7">
    <name type="scientific">Streptantibioticus parmotrematis</name>
    <dbReference type="NCBI Taxonomy" id="2873249"/>
    <lineage>
        <taxon>Bacteria</taxon>
        <taxon>Bacillati</taxon>
        <taxon>Actinomycetota</taxon>
        <taxon>Actinomycetes</taxon>
        <taxon>Kitasatosporales</taxon>
        <taxon>Streptomycetaceae</taxon>
        <taxon>Streptantibioticus</taxon>
    </lineage>
</organism>
<dbReference type="PRINTS" id="PR00455">
    <property type="entry name" value="HTHTETR"/>
</dbReference>
<dbReference type="PANTHER" id="PTHR30055:SF234">
    <property type="entry name" value="HTH-TYPE TRANSCRIPTIONAL REGULATOR BETI"/>
    <property type="match status" value="1"/>
</dbReference>
<accession>A0ABS7QRK9</accession>
<evidence type="ECO:0000256" key="2">
    <source>
        <dbReference type="ARBA" id="ARBA00023125"/>
    </source>
</evidence>
<dbReference type="EMBL" id="JAINVZ010000007">
    <property type="protein sequence ID" value="MBY8885820.1"/>
    <property type="molecule type" value="Genomic_DNA"/>
</dbReference>
<evidence type="ECO:0000313" key="7">
    <source>
        <dbReference type="Proteomes" id="UP001198565"/>
    </source>
</evidence>
<name>A0ABS7QRK9_9ACTN</name>
<keyword evidence="7" id="KW-1185">Reference proteome</keyword>
<dbReference type="InterPro" id="IPR041674">
    <property type="entry name" value="TetR_C_22"/>
</dbReference>
<dbReference type="Gene3D" id="1.10.357.10">
    <property type="entry name" value="Tetracycline Repressor, domain 2"/>
    <property type="match status" value="1"/>
</dbReference>
<evidence type="ECO:0000313" key="6">
    <source>
        <dbReference type="EMBL" id="MBY8885820.1"/>
    </source>
</evidence>
<dbReference type="InterPro" id="IPR050109">
    <property type="entry name" value="HTH-type_TetR-like_transc_reg"/>
</dbReference>